<keyword evidence="2" id="KW-1185">Reference proteome</keyword>
<comment type="caution">
    <text evidence="1">The sequence shown here is derived from an EMBL/GenBank/DDBJ whole genome shotgun (WGS) entry which is preliminary data.</text>
</comment>
<dbReference type="AlphaFoldDB" id="A0A2M9A9T5"/>
<evidence type="ECO:0000313" key="1">
    <source>
        <dbReference type="EMBL" id="PJJ42377.1"/>
    </source>
</evidence>
<accession>A0A2M9A9T5</accession>
<proteinExistence type="predicted"/>
<organism evidence="1 2">
    <name type="scientific">Hallerella succinigenes</name>
    <dbReference type="NCBI Taxonomy" id="1896222"/>
    <lineage>
        <taxon>Bacteria</taxon>
        <taxon>Pseudomonadati</taxon>
        <taxon>Fibrobacterota</taxon>
        <taxon>Fibrobacteria</taxon>
        <taxon>Fibrobacterales</taxon>
        <taxon>Fibrobacteraceae</taxon>
        <taxon>Hallerella</taxon>
    </lineage>
</organism>
<dbReference type="OrthoDB" id="9805409at2"/>
<dbReference type="RefSeq" id="WP_100426233.1">
    <property type="nucleotide sequence ID" value="NZ_PGEX01000001.1"/>
</dbReference>
<sequence>MKFIKHAFEKFDERTFTPEMAAKLMNGKHILKQSKSNPDRYLALGSVDGNCWVVVLEKDLYTVVTARRAHDDEEELWKRK</sequence>
<evidence type="ECO:0000313" key="2">
    <source>
        <dbReference type="Proteomes" id="UP000231134"/>
    </source>
</evidence>
<gene>
    <name evidence="1" type="ORF">BGX16_2403</name>
</gene>
<dbReference type="Proteomes" id="UP000231134">
    <property type="component" value="Unassembled WGS sequence"/>
</dbReference>
<reference evidence="1 2" key="1">
    <citation type="submission" date="2017-11" db="EMBL/GenBank/DDBJ databases">
        <title>Animal gut microbial communities from fecal samples from Wisconsin, USA.</title>
        <authorList>
            <person name="Neumann A."/>
        </authorList>
    </citation>
    <scope>NUCLEOTIDE SEQUENCE [LARGE SCALE GENOMIC DNA]</scope>
    <source>
        <strain evidence="1 2">UWS3</strain>
    </source>
</reference>
<protein>
    <submittedName>
        <fullName evidence="1">Uncharacterized protein</fullName>
    </submittedName>
</protein>
<dbReference type="EMBL" id="PGEX01000001">
    <property type="protein sequence ID" value="PJJ42377.1"/>
    <property type="molecule type" value="Genomic_DNA"/>
</dbReference>
<name>A0A2M9A9T5_9BACT</name>